<sequence>MSSFCVVVRCSISAAKRGTATQEFLEKKRRSWLKAINRKGFDFNTVKTYHRLCSDYFISGQPAYEQSENDPDWVSSINMWHDLQTDVDAAFSKHERAVFKERERWMLQHPPLFMKIFKCQRSSSGMHAINASRGG</sequence>
<protein>
    <recommendedName>
        <fullName evidence="3">THAP-type domain-containing protein</fullName>
    </recommendedName>
</protein>
<keyword evidence="2" id="KW-1185">Reference proteome</keyword>
<evidence type="ECO:0008006" key="3">
    <source>
        <dbReference type="Google" id="ProtNLM"/>
    </source>
</evidence>
<accession>A0AAE0ZUI8</accession>
<reference evidence="1" key="1">
    <citation type="journal article" date="2023" name="G3 (Bethesda)">
        <title>A reference genome for the long-term kleptoplast-retaining sea slug Elysia crispata morphotype clarki.</title>
        <authorList>
            <person name="Eastman K.E."/>
            <person name="Pendleton A.L."/>
            <person name="Shaikh M.A."/>
            <person name="Suttiyut T."/>
            <person name="Ogas R."/>
            <person name="Tomko P."/>
            <person name="Gavelis G."/>
            <person name="Widhalm J.R."/>
            <person name="Wisecaver J.H."/>
        </authorList>
    </citation>
    <scope>NUCLEOTIDE SEQUENCE</scope>
    <source>
        <strain evidence="1">ECLA1</strain>
    </source>
</reference>
<proteinExistence type="predicted"/>
<dbReference type="AlphaFoldDB" id="A0AAE0ZUI8"/>
<evidence type="ECO:0000313" key="1">
    <source>
        <dbReference type="EMBL" id="KAK3775913.1"/>
    </source>
</evidence>
<dbReference type="EMBL" id="JAWDGP010003259">
    <property type="protein sequence ID" value="KAK3775913.1"/>
    <property type="molecule type" value="Genomic_DNA"/>
</dbReference>
<gene>
    <name evidence="1" type="ORF">RRG08_025131</name>
</gene>
<evidence type="ECO:0000313" key="2">
    <source>
        <dbReference type="Proteomes" id="UP001283361"/>
    </source>
</evidence>
<dbReference type="Proteomes" id="UP001283361">
    <property type="component" value="Unassembled WGS sequence"/>
</dbReference>
<name>A0AAE0ZUI8_9GAST</name>
<organism evidence="1 2">
    <name type="scientific">Elysia crispata</name>
    <name type="common">lettuce slug</name>
    <dbReference type="NCBI Taxonomy" id="231223"/>
    <lineage>
        <taxon>Eukaryota</taxon>
        <taxon>Metazoa</taxon>
        <taxon>Spiralia</taxon>
        <taxon>Lophotrochozoa</taxon>
        <taxon>Mollusca</taxon>
        <taxon>Gastropoda</taxon>
        <taxon>Heterobranchia</taxon>
        <taxon>Euthyneura</taxon>
        <taxon>Panpulmonata</taxon>
        <taxon>Sacoglossa</taxon>
        <taxon>Placobranchoidea</taxon>
        <taxon>Plakobranchidae</taxon>
        <taxon>Elysia</taxon>
    </lineage>
</organism>
<comment type="caution">
    <text evidence="1">The sequence shown here is derived from an EMBL/GenBank/DDBJ whole genome shotgun (WGS) entry which is preliminary data.</text>
</comment>